<evidence type="ECO:0000313" key="1">
    <source>
        <dbReference type="EMBL" id="KAG8658279.1"/>
    </source>
</evidence>
<evidence type="ECO:0000313" key="2">
    <source>
        <dbReference type="Proteomes" id="UP000091857"/>
    </source>
</evidence>
<name>A0ACB7HZP0_MANES</name>
<gene>
    <name evidence="1" type="ORF">MANES_03G134708v8</name>
</gene>
<dbReference type="Proteomes" id="UP000091857">
    <property type="component" value="Chromosome 3"/>
</dbReference>
<proteinExistence type="predicted"/>
<keyword evidence="2" id="KW-1185">Reference proteome</keyword>
<accession>A0ACB7HZP0</accession>
<organism evidence="1 2">
    <name type="scientific">Manihot esculenta</name>
    <name type="common">Cassava</name>
    <name type="synonym">Jatropha manihot</name>
    <dbReference type="NCBI Taxonomy" id="3983"/>
    <lineage>
        <taxon>Eukaryota</taxon>
        <taxon>Viridiplantae</taxon>
        <taxon>Streptophyta</taxon>
        <taxon>Embryophyta</taxon>
        <taxon>Tracheophyta</taxon>
        <taxon>Spermatophyta</taxon>
        <taxon>Magnoliopsida</taxon>
        <taxon>eudicotyledons</taxon>
        <taxon>Gunneridae</taxon>
        <taxon>Pentapetalae</taxon>
        <taxon>rosids</taxon>
        <taxon>fabids</taxon>
        <taxon>Malpighiales</taxon>
        <taxon>Euphorbiaceae</taxon>
        <taxon>Crotonoideae</taxon>
        <taxon>Manihoteae</taxon>
        <taxon>Manihot</taxon>
    </lineage>
</organism>
<sequence length="352" mass="40811">MEMEMDMDMEMELKRYVKVWVLATTCLCYCYYVAARLPKGALRLLSILPVIYIFIILPITLTSVSLCGPTAFFLVWLANFKLLLFSFGQAPLSPPPPKLFHFISLACLPIKLVQRTDNDNNPSPSFMPRLLLVIKTFVLLLLLHVHNYRQFIHPYVFLSLYCLEMYLQIELVLAISAIPARALFRFEIEPQFNEPYLATSLQDFWGHRWNLMVTSILRPTVYYPVSEFSKRLIGPKWASLPGVVATFVVSGLMHEVIFFYLTRVSPTWEVTWFFILHGICVAMEVALKKMVKDRWQLHRAISGPLAVSFAGVTGFWLFFPQLTRNRVDDQVVWECYILLNFIKHKVSSFFIG</sequence>
<protein>
    <submittedName>
        <fullName evidence="1">Uncharacterized protein</fullName>
    </submittedName>
</protein>
<comment type="caution">
    <text evidence="1">The sequence shown here is derived from an EMBL/GenBank/DDBJ whole genome shotgun (WGS) entry which is preliminary data.</text>
</comment>
<reference evidence="2" key="1">
    <citation type="journal article" date="2016" name="Nat. Biotechnol.">
        <title>Sequencing wild and cultivated cassava and related species reveals extensive interspecific hybridization and genetic diversity.</title>
        <authorList>
            <person name="Bredeson J.V."/>
            <person name="Lyons J.B."/>
            <person name="Prochnik S.E."/>
            <person name="Wu G.A."/>
            <person name="Ha C.M."/>
            <person name="Edsinger-Gonzales E."/>
            <person name="Grimwood J."/>
            <person name="Schmutz J."/>
            <person name="Rabbi I.Y."/>
            <person name="Egesi C."/>
            <person name="Nauluvula P."/>
            <person name="Lebot V."/>
            <person name="Ndunguru J."/>
            <person name="Mkamilo G."/>
            <person name="Bart R.S."/>
            <person name="Setter T.L."/>
            <person name="Gleadow R.M."/>
            <person name="Kulakow P."/>
            <person name="Ferguson M.E."/>
            <person name="Rounsley S."/>
            <person name="Rokhsar D.S."/>
        </authorList>
    </citation>
    <scope>NUCLEOTIDE SEQUENCE [LARGE SCALE GENOMIC DNA]</scope>
    <source>
        <strain evidence="2">cv. AM560-2</strain>
    </source>
</reference>
<dbReference type="EMBL" id="CM004389">
    <property type="protein sequence ID" value="KAG8658279.1"/>
    <property type="molecule type" value="Genomic_DNA"/>
</dbReference>